<dbReference type="Gene3D" id="3.30.40.10">
    <property type="entry name" value="Zinc/RING finger domain, C3HC4 (zinc finger)"/>
    <property type="match status" value="1"/>
</dbReference>
<dbReference type="PIRSF" id="PIRSF036836">
    <property type="entry name" value="RNase_bind_SBP1"/>
    <property type="match status" value="1"/>
</dbReference>
<accession>A0A1D6Q758</accession>
<dbReference type="SMR" id="A0A1D6Q758"/>
<dbReference type="Pfam" id="PF13920">
    <property type="entry name" value="zf-C3HC4_3"/>
    <property type="match status" value="1"/>
</dbReference>
<keyword evidence="1" id="KW-0479">Metal-binding</keyword>
<evidence type="ECO:0000256" key="2">
    <source>
        <dbReference type="ARBA" id="ARBA00022771"/>
    </source>
</evidence>
<feature type="compositionally biased region" description="Low complexity" evidence="4">
    <location>
        <begin position="150"/>
        <end position="159"/>
    </location>
</feature>
<dbReference type="EMBL" id="CM000780">
    <property type="protein sequence ID" value="AQK54321.1"/>
    <property type="molecule type" value="Genomic_DNA"/>
</dbReference>
<evidence type="ECO:0000256" key="3">
    <source>
        <dbReference type="ARBA" id="ARBA00022833"/>
    </source>
</evidence>
<keyword evidence="3" id="KW-0862">Zinc</keyword>
<gene>
    <name evidence="5" type="ORF">ZEAMMB73_Zm00001d051484</name>
</gene>
<dbReference type="PANTHER" id="PTHR42647:SF5">
    <property type="entry name" value="SBP (S-RIBONUCLEASE BINDING PROTEIN) FAMILY PROTEIN"/>
    <property type="match status" value="1"/>
</dbReference>
<evidence type="ECO:0000256" key="1">
    <source>
        <dbReference type="ARBA" id="ARBA00022723"/>
    </source>
</evidence>
<protein>
    <submittedName>
        <fullName evidence="5">Putative RING zinc finger domain superfamily protein</fullName>
    </submittedName>
</protein>
<dbReference type="ExpressionAtlas" id="A0A1D6Q758">
    <property type="expression patterns" value="baseline and differential"/>
</dbReference>
<keyword evidence="2" id="KW-0863">Zinc-finger</keyword>
<dbReference type="InterPro" id="IPR001841">
    <property type="entry name" value="Znf_RING"/>
</dbReference>
<dbReference type="OMA" id="ESKQTDA"/>
<proteinExistence type="predicted"/>
<dbReference type="AlphaFoldDB" id="A0A1D6Q758"/>
<organism evidence="5">
    <name type="scientific">Zea mays</name>
    <name type="common">Maize</name>
    <dbReference type="NCBI Taxonomy" id="4577"/>
    <lineage>
        <taxon>Eukaryota</taxon>
        <taxon>Viridiplantae</taxon>
        <taxon>Streptophyta</taxon>
        <taxon>Embryophyta</taxon>
        <taxon>Tracheophyta</taxon>
        <taxon>Spermatophyta</taxon>
        <taxon>Magnoliopsida</taxon>
        <taxon>Liliopsida</taxon>
        <taxon>Poales</taxon>
        <taxon>Poaceae</taxon>
        <taxon>PACMAD clade</taxon>
        <taxon>Panicoideae</taxon>
        <taxon>Andropogonodae</taxon>
        <taxon>Andropogoneae</taxon>
        <taxon>Tripsacinae</taxon>
        <taxon>Zea</taxon>
    </lineage>
</organism>
<dbReference type="FunFam" id="3.30.40.10:FF:000543">
    <property type="entry name" value="S-ribonuclease binding protein SBP1"/>
    <property type="match status" value="1"/>
</dbReference>
<feature type="region of interest" description="Disordered" evidence="4">
    <location>
        <begin position="133"/>
        <end position="162"/>
    </location>
</feature>
<reference evidence="5" key="1">
    <citation type="submission" date="2015-12" db="EMBL/GenBank/DDBJ databases">
        <title>Update maize B73 reference genome by single molecule sequencing technologies.</title>
        <authorList>
            <consortium name="Maize Genome Sequencing Project"/>
            <person name="Ware D."/>
        </authorList>
    </citation>
    <scope>NUCLEOTIDE SEQUENCE</scope>
    <source>
        <tissue evidence="5">Seedling</tissue>
    </source>
</reference>
<evidence type="ECO:0000313" key="5">
    <source>
        <dbReference type="EMBL" id="AQK54321.1"/>
    </source>
</evidence>
<feature type="region of interest" description="Disordered" evidence="4">
    <location>
        <begin position="28"/>
        <end position="58"/>
    </location>
</feature>
<dbReference type="InParanoid" id="A0A1D6Q758"/>
<dbReference type="FunCoup" id="A0A1D6Q758">
    <property type="interactions" value="495"/>
</dbReference>
<dbReference type="InterPro" id="IPR013083">
    <property type="entry name" value="Znf_RING/FYVE/PHD"/>
</dbReference>
<dbReference type="PROSITE" id="PS50089">
    <property type="entry name" value="ZF_RING_2"/>
    <property type="match status" value="1"/>
</dbReference>
<feature type="compositionally biased region" description="Basic and acidic residues" evidence="4">
    <location>
        <begin position="37"/>
        <end position="50"/>
    </location>
</feature>
<sequence length="353" mass="37848">MAVQAQYPSDLLFHARCASSHSATRRVPSLLLPLPTPRERGEPERRKEMDMPTPPQLAGVSPAAVYFSGGGASGKSRRKRPREECVSLFTVQPQQSTAFASVALFQTQNMVSSSPSPAATALVSTGLRLAFDEQQQQQESKQTDAFGYPSSPSQSGSVSDELAAQVKRHDEEIDRFVREQGEQLRRAVADRLRRHSRAILAKAERSAAARLREKASEAEREARRGAELEERLARLRGEAGAWQAKALSEQAAAATLHAQLQQQAAARASAEEQLAAGGGDAGAAQSSSSAYVDPRRSDRACLGCRLRPASVVLIPCRHLPLCGECFAAGDADAAMACPVCLCVRTGSVEAILC</sequence>
<name>A0A1D6Q758_MAIZE</name>
<dbReference type="PANTHER" id="PTHR42647">
    <property type="entry name" value="SBP (S-RIBONUCLEASE BINDING PROTEIN) FAMILY PROTEIN"/>
    <property type="match status" value="1"/>
</dbReference>
<dbReference type="GO" id="GO:0008270">
    <property type="term" value="F:zinc ion binding"/>
    <property type="evidence" value="ECO:0007669"/>
    <property type="project" value="UniProtKB-KW"/>
</dbReference>
<evidence type="ECO:0000256" key="4">
    <source>
        <dbReference type="SAM" id="MobiDB-lite"/>
    </source>
</evidence>
<dbReference type="STRING" id="4577.A0A1D6Q758"/>